<dbReference type="Proteomes" id="UP001595974">
    <property type="component" value="Unassembled WGS sequence"/>
</dbReference>
<comment type="caution">
    <text evidence="2">The sequence shown here is derived from an EMBL/GenBank/DDBJ whole genome shotgun (WGS) entry which is preliminary data.</text>
</comment>
<reference evidence="3" key="1">
    <citation type="journal article" date="2019" name="Int. J. Syst. Evol. Microbiol.">
        <title>The Global Catalogue of Microorganisms (GCM) 10K type strain sequencing project: providing services to taxonomists for standard genome sequencing and annotation.</title>
        <authorList>
            <consortium name="The Broad Institute Genomics Platform"/>
            <consortium name="The Broad Institute Genome Sequencing Center for Infectious Disease"/>
            <person name="Wu L."/>
            <person name="Ma J."/>
        </authorList>
    </citation>
    <scope>NUCLEOTIDE SEQUENCE [LARGE SCALE GENOMIC DNA]</scope>
    <source>
        <strain evidence="3">SHR3</strain>
    </source>
</reference>
<evidence type="ECO:0000256" key="1">
    <source>
        <dbReference type="SAM" id="Phobius"/>
    </source>
</evidence>
<name>A0ABW1AQY5_9RHOO</name>
<organism evidence="2 3">
    <name type="scientific">Thauera sinica</name>
    <dbReference type="NCBI Taxonomy" id="2665146"/>
    <lineage>
        <taxon>Bacteria</taxon>
        <taxon>Pseudomonadati</taxon>
        <taxon>Pseudomonadota</taxon>
        <taxon>Betaproteobacteria</taxon>
        <taxon>Rhodocyclales</taxon>
        <taxon>Zoogloeaceae</taxon>
        <taxon>Thauera</taxon>
    </lineage>
</organism>
<sequence length="159" mass="18577">MYEFFIGLREYFALKFFASILVLWTVCISFALIKRKRMGMDGKVGSRLIFTAKIYFILAGLVFLLVFYLPLALIRINAKCHGIKDGSPNGLYRMETCYVSRDYVLIRIYSTRTGEKLYEKSESDQMLEDFSLNDDGFTYWEFDIPLPPSSWERIKAKIP</sequence>
<gene>
    <name evidence="2" type="ORF">ACFPTN_09010</name>
</gene>
<dbReference type="EMBL" id="JBHSOG010000030">
    <property type="protein sequence ID" value="MFC5769514.1"/>
    <property type="molecule type" value="Genomic_DNA"/>
</dbReference>
<keyword evidence="1" id="KW-0812">Transmembrane</keyword>
<keyword evidence="3" id="KW-1185">Reference proteome</keyword>
<protein>
    <recommendedName>
        <fullName evidence="4">DUF5673 domain-containing protein</fullName>
    </recommendedName>
</protein>
<feature type="transmembrane region" description="Helical" evidence="1">
    <location>
        <begin position="54"/>
        <end position="74"/>
    </location>
</feature>
<keyword evidence="1" id="KW-0472">Membrane</keyword>
<proteinExistence type="predicted"/>
<feature type="transmembrane region" description="Helical" evidence="1">
    <location>
        <begin position="12"/>
        <end position="33"/>
    </location>
</feature>
<evidence type="ECO:0008006" key="4">
    <source>
        <dbReference type="Google" id="ProtNLM"/>
    </source>
</evidence>
<accession>A0ABW1AQY5</accession>
<evidence type="ECO:0000313" key="2">
    <source>
        <dbReference type="EMBL" id="MFC5769514.1"/>
    </source>
</evidence>
<evidence type="ECO:0000313" key="3">
    <source>
        <dbReference type="Proteomes" id="UP001595974"/>
    </source>
</evidence>
<keyword evidence="1" id="KW-1133">Transmembrane helix</keyword>
<dbReference type="RefSeq" id="WP_157748472.1">
    <property type="nucleotide sequence ID" value="NZ_JBHSOG010000030.1"/>
</dbReference>